<evidence type="ECO:0000256" key="1">
    <source>
        <dbReference type="SAM" id="MobiDB-lite"/>
    </source>
</evidence>
<comment type="caution">
    <text evidence="2">The sequence shown here is derived from an EMBL/GenBank/DDBJ whole genome shotgun (WGS) entry which is preliminary data.</text>
</comment>
<dbReference type="EMBL" id="RCHS01002871">
    <property type="protein sequence ID" value="RMX45154.1"/>
    <property type="molecule type" value="Genomic_DNA"/>
</dbReference>
<reference evidence="2 3" key="1">
    <citation type="journal article" date="2018" name="Sci. Rep.">
        <title>Comparative analysis of the Pocillopora damicornis genome highlights role of immune system in coral evolution.</title>
        <authorList>
            <person name="Cunning R."/>
            <person name="Bay R.A."/>
            <person name="Gillette P."/>
            <person name="Baker A.C."/>
            <person name="Traylor-Knowles N."/>
        </authorList>
    </citation>
    <scope>NUCLEOTIDE SEQUENCE [LARGE SCALE GENOMIC DNA]</scope>
    <source>
        <strain evidence="2">RSMAS</strain>
        <tissue evidence="2">Whole animal</tissue>
    </source>
</reference>
<feature type="non-terminal residue" evidence="2">
    <location>
        <position position="1"/>
    </location>
</feature>
<feature type="non-terminal residue" evidence="2">
    <location>
        <position position="263"/>
    </location>
</feature>
<dbReference type="CDD" id="cd00037">
    <property type="entry name" value="CLECT"/>
    <property type="match status" value="1"/>
</dbReference>
<dbReference type="InterPro" id="IPR016187">
    <property type="entry name" value="CTDL_fold"/>
</dbReference>
<evidence type="ECO:0000313" key="3">
    <source>
        <dbReference type="Proteomes" id="UP000275408"/>
    </source>
</evidence>
<protein>
    <recommendedName>
        <fullName evidence="4">C-type lectin domain-containing protein</fullName>
    </recommendedName>
</protein>
<dbReference type="Proteomes" id="UP000275408">
    <property type="component" value="Unassembled WGS sequence"/>
</dbReference>
<name>A0A3M6TV65_POCDA</name>
<dbReference type="Gene3D" id="3.10.100.10">
    <property type="entry name" value="Mannose-Binding Protein A, subunit A"/>
    <property type="match status" value="1"/>
</dbReference>
<sequence length="263" mass="30448">WIIGLEKEAGNLTWLSGKSLTICKWDKNQASDDEDVAIIVKTSLNDSKAGLFQMTHGDQPYASICEINKDCFKDSCYVSMASGFTWMLNRGYCRDCGVDLVSIETEEEWFFIDSEIRNRYTVEWYIGLEKMEKIGLGESDSGEQGLSTDPAGRDPKAFICEMPKEPEMKIIEIDAIMVYQSVRPAWFAYERDYIARLFFVIGNDGLLDKRSEKTENATSKRWKRTKARRREPVEREPPTGSPKWALSDEWREIMQRRDQEQTE</sequence>
<gene>
    <name evidence="2" type="ORF">pdam_00022783</name>
</gene>
<dbReference type="InterPro" id="IPR016186">
    <property type="entry name" value="C-type_lectin-like/link_sf"/>
</dbReference>
<keyword evidence="3" id="KW-1185">Reference proteome</keyword>
<evidence type="ECO:0000313" key="2">
    <source>
        <dbReference type="EMBL" id="RMX45154.1"/>
    </source>
</evidence>
<dbReference type="AlphaFoldDB" id="A0A3M6TV65"/>
<organism evidence="2 3">
    <name type="scientific">Pocillopora damicornis</name>
    <name type="common">Cauliflower coral</name>
    <name type="synonym">Millepora damicornis</name>
    <dbReference type="NCBI Taxonomy" id="46731"/>
    <lineage>
        <taxon>Eukaryota</taxon>
        <taxon>Metazoa</taxon>
        <taxon>Cnidaria</taxon>
        <taxon>Anthozoa</taxon>
        <taxon>Hexacorallia</taxon>
        <taxon>Scleractinia</taxon>
        <taxon>Astrocoeniina</taxon>
        <taxon>Pocilloporidae</taxon>
        <taxon>Pocillopora</taxon>
    </lineage>
</organism>
<proteinExistence type="predicted"/>
<evidence type="ECO:0008006" key="4">
    <source>
        <dbReference type="Google" id="ProtNLM"/>
    </source>
</evidence>
<dbReference type="SUPFAM" id="SSF56436">
    <property type="entry name" value="C-type lectin-like"/>
    <property type="match status" value="1"/>
</dbReference>
<feature type="compositionally biased region" description="Basic residues" evidence="1">
    <location>
        <begin position="220"/>
        <end position="229"/>
    </location>
</feature>
<feature type="region of interest" description="Disordered" evidence="1">
    <location>
        <begin position="211"/>
        <end position="250"/>
    </location>
</feature>
<accession>A0A3M6TV65</accession>